<evidence type="ECO:0000313" key="7">
    <source>
        <dbReference type="EMBL" id="MFC7751615.1"/>
    </source>
</evidence>
<evidence type="ECO:0000313" key="8">
    <source>
        <dbReference type="Proteomes" id="UP001596528"/>
    </source>
</evidence>
<evidence type="ECO:0000256" key="1">
    <source>
        <dbReference type="ARBA" id="ARBA00023015"/>
    </source>
</evidence>
<keyword evidence="3" id="KW-0804">Transcription</keyword>
<gene>
    <name evidence="7" type="ORF">ACFQWB_17005</name>
</gene>
<dbReference type="SUPFAM" id="SSF52172">
    <property type="entry name" value="CheY-like"/>
    <property type="match status" value="1"/>
</dbReference>
<feature type="modified residue" description="4-aspartylphosphate" evidence="4">
    <location>
        <position position="55"/>
    </location>
</feature>
<dbReference type="CDD" id="cd17536">
    <property type="entry name" value="REC_YesN-like"/>
    <property type="match status" value="1"/>
</dbReference>
<dbReference type="InterPro" id="IPR041522">
    <property type="entry name" value="CdaR_GGDEF"/>
</dbReference>
<feature type="domain" description="Response regulatory" evidence="6">
    <location>
        <begin position="3"/>
        <end position="120"/>
    </location>
</feature>
<dbReference type="SMART" id="SM00448">
    <property type="entry name" value="REC"/>
    <property type="match status" value="1"/>
</dbReference>
<dbReference type="Gene3D" id="1.10.10.60">
    <property type="entry name" value="Homeodomain-like"/>
    <property type="match status" value="2"/>
</dbReference>
<dbReference type="PANTHER" id="PTHR43280">
    <property type="entry name" value="ARAC-FAMILY TRANSCRIPTIONAL REGULATOR"/>
    <property type="match status" value="1"/>
</dbReference>
<sequence length="519" mass="59782">MIRLVIVDDEPLERNALRKFVEQSALEIEVVGEAENGRKALEAAEELKPDLMTVDIRMPGLDGVEVVRLLSQRQPSITFMMISAYNTFEYARQVMQYGVKEFLTKPYKKKDILESFQRSIGEIRFKRYVRQADSLIEAERVRSILMGQTDGQPPDEWEPALRKRNGYAFVMVLQASGGSGELTREEKARLLDWVRLRFKEKFDCLVGKMTRNQIPVLVMANRNDTAPASVKGFATPALRQLIYQFDREFVGMELFVGIGNGYGSASQLTHSYQEALLASRSGVRSVPYAYYEDVKDKLQGEKTFPIELEKRLIACVKRGQAKEAAGLFEEYFLRIGPYFDFDRTAIKSCLQKLMLDMMLLFEEMGMDMGHKPPPMLTDADGQLQDTALCLIRQLAESAQNWYRTDPKGTLCKAKHFIEDHYDKDISLEQVADAIKLSPHYLSKMFKESCGMNFIDYLTRIRIDRAKELMMDPEVPFKEVCARVGYRDPNYFSRVFRKATGYPPTDYRLRFGRAWKDPSR</sequence>
<keyword evidence="2" id="KW-0238">DNA-binding</keyword>
<evidence type="ECO:0000256" key="3">
    <source>
        <dbReference type="ARBA" id="ARBA00023163"/>
    </source>
</evidence>
<dbReference type="InterPro" id="IPR018062">
    <property type="entry name" value="HTH_AraC-typ_CS"/>
</dbReference>
<name>A0ABW2V967_9BACL</name>
<comment type="caution">
    <text evidence="7">The sequence shown here is derived from an EMBL/GenBank/DDBJ whole genome shotgun (WGS) entry which is preliminary data.</text>
</comment>
<dbReference type="PROSITE" id="PS50110">
    <property type="entry name" value="RESPONSE_REGULATORY"/>
    <property type="match status" value="1"/>
</dbReference>
<dbReference type="Pfam" id="PF12833">
    <property type="entry name" value="HTH_18"/>
    <property type="match status" value="1"/>
</dbReference>
<keyword evidence="4" id="KW-0597">Phosphoprotein</keyword>
<dbReference type="PROSITE" id="PS01124">
    <property type="entry name" value="HTH_ARAC_FAMILY_2"/>
    <property type="match status" value="1"/>
</dbReference>
<dbReference type="SMART" id="SM00342">
    <property type="entry name" value="HTH_ARAC"/>
    <property type="match status" value="1"/>
</dbReference>
<dbReference type="Proteomes" id="UP001596528">
    <property type="component" value="Unassembled WGS sequence"/>
</dbReference>
<keyword evidence="1" id="KW-0805">Transcription regulation</keyword>
<dbReference type="Gene3D" id="3.40.50.2300">
    <property type="match status" value="1"/>
</dbReference>
<evidence type="ECO:0000259" key="5">
    <source>
        <dbReference type="PROSITE" id="PS01124"/>
    </source>
</evidence>
<keyword evidence="8" id="KW-1185">Reference proteome</keyword>
<accession>A0ABW2V967</accession>
<organism evidence="7 8">
    <name type="scientific">Paenibacillus thermoaerophilus</name>
    <dbReference type="NCBI Taxonomy" id="1215385"/>
    <lineage>
        <taxon>Bacteria</taxon>
        <taxon>Bacillati</taxon>
        <taxon>Bacillota</taxon>
        <taxon>Bacilli</taxon>
        <taxon>Bacillales</taxon>
        <taxon>Paenibacillaceae</taxon>
        <taxon>Paenibacillus</taxon>
    </lineage>
</organism>
<evidence type="ECO:0000256" key="4">
    <source>
        <dbReference type="PROSITE-ProRule" id="PRU00169"/>
    </source>
</evidence>
<dbReference type="InterPro" id="IPR001789">
    <property type="entry name" value="Sig_transdc_resp-reg_receiver"/>
</dbReference>
<evidence type="ECO:0000256" key="2">
    <source>
        <dbReference type="ARBA" id="ARBA00023125"/>
    </source>
</evidence>
<protein>
    <submittedName>
        <fullName evidence="7">Response regulator</fullName>
    </submittedName>
</protein>
<dbReference type="InterPro" id="IPR011006">
    <property type="entry name" value="CheY-like_superfamily"/>
</dbReference>
<evidence type="ECO:0000259" key="6">
    <source>
        <dbReference type="PROSITE" id="PS50110"/>
    </source>
</evidence>
<dbReference type="PANTHER" id="PTHR43280:SF28">
    <property type="entry name" value="HTH-TYPE TRANSCRIPTIONAL ACTIVATOR RHAS"/>
    <property type="match status" value="1"/>
</dbReference>
<dbReference type="InterPro" id="IPR018060">
    <property type="entry name" value="HTH_AraC"/>
</dbReference>
<dbReference type="InterPro" id="IPR009057">
    <property type="entry name" value="Homeodomain-like_sf"/>
</dbReference>
<dbReference type="RefSeq" id="WP_170209591.1">
    <property type="nucleotide sequence ID" value="NZ_JBHTGQ010000053.1"/>
</dbReference>
<reference evidence="8" key="1">
    <citation type="journal article" date="2019" name="Int. J. Syst. Evol. Microbiol.">
        <title>The Global Catalogue of Microorganisms (GCM) 10K type strain sequencing project: providing services to taxonomists for standard genome sequencing and annotation.</title>
        <authorList>
            <consortium name="The Broad Institute Genomics Platform"/>
            <consortium name="The Broad Institute Genome Sequencing Center for Infectious Disease"/>
            <person name="Wu L."/>
            <person name="Ma J."/>
        </authorList>
    </citation>
    <scope>NUCLEOTIDE SEQUENCE [LARGE SCALE GENOMIC DNA]</scope>
    <source>
        <strain evidence="8">JCM 18657</strain>
    </source>
</reference>
<dbReference type="PROSITE" id="PS00041">
    <property type="entry name" value="HTH_ARAC_FAMILY_1"/>
    <property type="match status" value="1"/>
</dbReference>
<dbReference type="Pfam" id="PF17853">
    <property type="entry name" value="GGDEF_2"/>
    <property type="match status" value="1"/>
</dbReference>
<dbReference type="SUPFAM" id="SSF46689">
    <property type="entry name" value="Homeodomain-like"/>
    <property type="match status" value="2"/>
</dbReference>
<dbReference type="Pfam" id="PF00072">
    <property type="entry name" value="Response_reg"/>
    <property type="match status" value="1"/>
</dbReference>
<proteinExistence type="predicted"/>
<feature type="domain" description="HTH araC/xylS-type" evidence="5">
    <location>
        <begin position="411"/>
        <end position="509"/>
    </location>
</feature>
<dbReference type="EMBL" id="JBHTGQ010000053">
    <property type="protein sequence ID" value="MFC7751615.1"/>
    <property type="molecule type" value="Genomic_DNA"/>
</dbReference>